<dbReference type="CDD" id="cd05233">
    <property type="entry name" value="SDR_c"/>
    <property type="match status" value="1"/>
</dbReference>
<feature type="domain" description="Ketoreductase" evidence="4">
    <location>
        <begin position="4"/>
        <end position="182"/>
    </location>
</feature>
<dbReference type="PRINTS" id="PR00081">
    <property type="entry name" value="GDHRDH"/>
</dbReference>
<accession>D9WP89</accession>
<dbReference type="RefSeq" id="WP_009719860.1">
    <property type="nucleotide sequence ID" value="NZ_GG657754.1"/>
</dbReference>
<gene>
    <name evidence="5" type="ORF">SSOG_07776</name>
</gene>
<dbReference type="STRING" id="457427.SSOG_07776"/>
<dbReference type="FunFam" id="3.40.50.720:FF:000084">
    <property type="entry name" value="Short-chain dehydrogenase reductase"/>
    <property type="match status" value="1"/>
</dbReference>
<name>D9WP89_9ACTN</name>
<evidence type="ECO:0000256" key="3">
    <source>
        <dbReference type="ARBA" id="ARBA00023027"/>
    </source>
</evidence>
<dbReference type="EMBL" id="GG657754">
    <property type="protein sequence ID" value="EFL28062.1"/>
    <property type="molecule type" value="Genomic_DNA"/>
</dbReference>
<dbReference type="SMART" id="SM00822">
    <property type="entry name" value="PKS_KR"/>
    <property type="match status" value="1"/>
</dbReference>
<dbReference type="Proteomes" id="UP000003963">
    <property type="component" value="Unassembled WGS sequence"/>
</dbReference>
<evidence type="ECO:0000256" key="1">
    <source>
        <dbReference type="ARBA" id="ARBA00006484"/>
    </source>
</evidence>
<dbReference type="Pfam" id="PF13561">
    <property type="entry name" value="adh_short_C2"/>
    <property type="match status" value="1"/>
</dbReference>
<dbReference type="InterPro" id="IPR002347">
    <property type="entry name" value="SDR_fam"/>
</dbReference>
<keyword evidence="2" id="KW-0560">Oxidoreductase</keyword>
<protein>
    <submittedName>
        <fullName evidence="5">Short chain dehydrogenase/reductase family oxidoreductase</fullName>
    </submittedName>
</protein>
<organism evidence="5 6">
    <name type="scientific">Streptomyces himastatinicus ATCC 53653</name>
    <dbReference type="NCBI Taxonomy" id="457427"/>
    <lineage>
        <taxon>Bacteria</taxon>
        <taxon>Bacillati</taxon>
        <taxon>Actinomycetota</taxon>
        <taxon>Actinomycetes</taxon>
        <taxon>Kitasatosporales</taxon>
        <taxon>Streptomycetaceae</taxon>
        <taxon>Streptomyces</taxon>
        <taxon>Streptomyces violaceusniger group</taxon>
    </lineage>
</organism>
<evidence type="ECO:0000313" key="6">
    <source>
        <dbReference type="Proteomes" id="UP000003963"/>
    </source>
</evidence>
<reference evidence="5 6" key="1">
    <citation type="submission" date="2009-02" db="EMBL/GenBank/DDBJ databases">
        <title>Annotation of Streptomyces hygroscopicus strain ATCC 53653.</title>
        <authorList>
            <consortium name="The Broad Institute Genome Sequencing Platform"/>
            <consortium name="Broad Institute Microbial Sequencing Center"/>
            <person name="Fischbach M."/>
            <person name="Godfrey P."/>
            <person name="Ward D."/>
            <person name="Young S."/>
            <person name="Zeng Q."/>
            <person name="Koehrsen M."/>
            <person name="Alvarado L."/>
            <person name="Berlin A.M."/>
            <person name="Bochicchio J."/>
            <person name="Borenstein D."/>
            <person name="Chapman S.B."/>
            <person name="Chen Z."/>
            <person name="Engels R."/>
            <person name="Freedman E."/>
            <person name="Gellesch M."/>
            <person name="Goldberg J."/>
            <person name="Griggs A."/>
            <person name="Gujja S."/>
            <person name="Heilman E.R."/>
            <person name="Heiman D.I."/>
            <person name="Hepburn T.A."/>
            <person name="Howarth C."/>
            <person name="Jen D."/>
            <person name="Larson L."/>
            <person name="Lewis B."/>
            <person name="Mehta T."/>
            <person name="Park D."/>
            <person name="Pearson M."/>
            <person name="Richards J."/>
            <person name="Roberts A."/>
            <person name="Saif S."/>
            <person name="Shea T.D."/>
            <person name="Shenoy N."/>
            <person name="Sisk P."/>
            <person name="Stolte C."/>
            <person name="Sykes S.N."/>
            <person name="Thomson T."/>
            <person name="Walk T."/>
            <person name="White J."/>
            <person name="Yandava C."/>
            <person name="Straight P."/>
            <person name="Clardy J."/>
            <person name="Hung D."/>
            <person name="Kolter R."/>
            <person name="Mekalanos J."/>
            <person name="Walker S."/>
            <person name="Walsh C.T."/>
            <person name="Wieland-Brown L.C."/>
            <person name="Haas B."/>
            <person name="Nusbaum C."/>
            <person name="Birren B."/>
        </authorList>
    </citation>
    <scope>NUCLEOTIDE SEQUENCE [LARGE SCALE GENOMIC DNA]</scope>
    <source>
        <strain evidence="5 6">ATCC 53653</strain>
    </source>
</reference>
<dbReference type="Gene3D" id="3.40.50.720">
    <property type="entry name" value="NAD(P)-binding Rossmann-like Domain"/>
    <property type="match status" value="1"/>
</dbReference>
<dbReference type="PANTHER" id="PTHR24321:SF8">
    <property type="entry name" value="ESTRADIOL 17-BETA-DEHYDROGENASE 8-RELATED"/>
    <property type="match status" value="1"/>
</dbReference>
<dbReference type="HOGENOM" id="CLU_010194_1_0_11"/>
<evidence type="ECO:0000259" key="4">
    <source>
        <dbReference type="SMART" id="SM00822"/>
    </source>
</evidence>
<evidence type="ECO:0000256" key="2">
    <source>
        <dbReference type="ARBA" id="ARBA00023002"/>
    </source>
</evidence>
<sequence>MPGKRYLVTGAAQGMGRAIALEAAARGAEHVALADIAPEAAESAAAEVRALGARAVAITVDLRRPPQVEEMVAAAASAMGGIDVLVNNAGVLDSAFAPGATFETLPEDAWDAVLGINLKAMWLATKYAAPHLRASDRGPSVVNASSVAGLTGYPAAAYAASKGGVIQLTRACAIDLAPDVRCNCYCPGSVDTPMSRARLGVAEDRAAQERRMSGTHLIPRMGRPEEVAKLVCFLASDDASFITGAVYSVDGGTTAWRGMRD</sequence>
<dbReference type="InterPro" id="IPR036291">
    <property type="entry name" value="NAD(P)-bd_dom_sf"/>
</dbReference>
<comment type="similarity">
    <text evidence="1">Belongs to the short-chain dehydrogenases/reductases (SDR) family.</text>
</comment>
<dbReference type="GO" id="GO:0016491">
    <property type="term" value="F:oxidoreductase activity"/>
    <property type="evidence" value="ECO:0007669"/>
    <property type="project" value="UniProtKB-KW"/>
</dbReference>
<dbReference type="PANTHER" id="PTHR24321">
    <property type="entry name" value="DEHYDROGENASES, SHORT CHAIN"/>
    <property type="match status" value="1"/>
</dbReference>
<keyword evidence="3" id="KW-0520">NAD</keyword>
<evidence type="ECO:0000313" key="5">
    <source>
        <dbReference type="EMBL" id="EFL28062.1"/>
    </source>
</evidence>
<dbReference type="InterPro" id="IPR057326">
    <property type="entry name" value="KR_dom"/>
</dbReference>
<dbReference type="SUPFAM" id="SSF51735">
    <property type="entry name" value="NAD(P)-binding Rossmann-fold domains"/>
    <property type="match status" value="1"/>
</dbReference>
<keyword evidence="6" id="KW-1185">Reference proteome</keyword>
<dbReference type="PRINTS" id="PR00080">
    <property type="entry name" value="SDRFAMILY"/>
</dbReference>
<dbReference type="AlphaFoldDB" id="D9WP89"/>
<proteinExistence type="inferred from homology"/>